<dbReference type="Pfam" id="PF13855">
    <property type="entry name" value="LRR_8"/>
    <property type="match status" value="1"/>
</dbReference>
<dbReference type="EMBL" id="QEAP01000016">
    <property type="protein sequence ID" value="TPX77664.1"/>
    <property type="molecule type" value="Genomic_DNA"/>
</dbReference>
<dbReference type="SUPFAM" id="SSF52058">
    <property type="entry name" value="L domain-like"/>
    <property type="match status" value="1"/>
</dbReference>
<dbReference type="PROSITE" id="PS50181">
    <property type="entry name" value="FBOX"/>
    <property type="match status" value="1"/>
</dbReference>
<keyword evidence="7" id="KW-1133">Transmembrane helix</keyword>
<dbReference type="InterPro" id="IPR032675">
    <property type="entry name" value="LRR_dom_sf"/>
</dbReference>
<evidence type="ECO:0000256" key="7">
    <source>
        <dbReference type="ARBA" id="ARBA00022989"/>
    </source>
</evidence>
<keyword evidence="3" id="KW-0433">Leucine-rich repeat</keyword>
<evidence type="ECO:0000256" key="6">
    <source>
        <dbReference type="ARBA" id="ARBA00022737"/>
    </source>
</evidence>
<evidence type="ECO:0000313" key="11">
    <source>
        <dbReference type="EMBL" id="TPX77664.1"/>
    </source>
</evidence>
<dbReference type="AlphaFoldDB" id="A0A507FMV9"/>
<accession>A0A507FMV9</accession>
<keyword evidence="5" id="KW-0732">Signal</keyword>
<dbReference type="GO" id="GO:0006952">
    <property type="term" value="P:defense response"/>
    <property type="evidence" value="ECO:0007669"/>
    <property type="project" value="UniProtKB-ARBA"/>
</dbReference>
<proteinExistence type="predicted"/>
<dbReference type="InterPro" id="IPR036047">
    <property type="entry name" value="F-box-like_dom_sf"/>
</dbReference>
<dbReference type="PANTHER" id="PTHR48059">
    <property type="entry name" value="POLYGALACTURONASE INHIBITOR 1"/>
    <property type="match status" value="1"/>
</dbReference>
<name>A0A507FMV9_9FUNG</name>
<protein>
    <recommendedName>
        <fullName evidence="10">F-box domain-containing protein</fullName>
    </recommendedName>
</protein>
<evidence type="ECO:0000256" key="1">
    <source>
        <dbReference type="ARBA" id="ARBA00004167"/>
    </source>
</evidence>
<keyword evidence="8" id="KW-0472">Membrane</keyword>
<dbReference type="InterPro" id="IPR001611">
    <property type="entry name" value="Leu-rich_rpt"/>
</dbReference>
<keyword evidence="4" id="KW-0812">Transmembrane</keyword>
<evidence type="ECO:0000256" key="9">
    <source>
        <dbReference type="ARBA" id="ARBA00023180"/>
    </source>
</evidence>
<dbReference type="PANTHER" id="PTHR48059:SF30">
    <property type="entry name" value="OS06G0587000 PROTEIN"/>
    <property type="match status" value="1"/>
</dbReference>
<evidence type="ECO:0000256" key="3">
    <source>
        <dbReference type="ARBA" id="ARBA00022614"/>
    </source>
</evidence>
<keyword evidence="12" id="KW-1185">Reference proteome</keyword>
<evidence type="ECO:0000259" key="10">
    <source>
        <dbReference type="PROSITE" id="PS50181"/>
    </source>
</evidence>
<comment type="caution">
    <text evidence="11">The sequence shown here is derived from an EMBL/GenBank/DDBJ whole genome shotgun (WGS) entry which is preliminary data.</text>
</comment>
<evidence type="ECO:0000313" key="12">
    <source>
        <dbReference type="Proteomes" id="UP000320333"/>
    </source>
</evidence>
<evidence type="ECO:0000256" key="8">
    <source>
        <dbReference type="ARBA" id="ARBA00023136"/>
    </source>
</evidence>
<dbReference type="FunFam" id="3.80.10.10:FF:000453">
    <property type="entry name" value="Leucine-rich receptor-like protein kinase family protein"/>
    <property type="match status" value="1"/>
</dbReference>
<gene>
    <name evidence="11" type="ORF">CcCBS67573_g01055</name>
</gene>
<dbReference type="InterPro" id="IPR051848">
    <property type="entry name" value="PGIP"/>
</dbReference>
<dbReference type="Gene3D" id="3.80.10.10">
    <property type="entry name" value="Ribonuclease Inhibitor"/>
    <property type="match status" value="1"/>
</dbReference>
<organism evidence="11 12">
    <name type="scientific">Chytriomyces confervae</name>
    <dbReference type="NCBI Taxonomy" id="246404"/>
    <lineage>
        <taxon>Eukaryota</taxon>
        <taxon>Fungi</taxon>
        <taxon>Fungi incertae sedis</taxon>
        <taxon>Chytridiomycota</taxon>
        <taxon>Chytridiomycota incertae sedis</taxon>
        <taxon>Chytridiomycetes</taxon>
        <taxon>Chytridiales</taxon>
        <taxon>Chytriomycetaceae</taxon>
        <taxon>Chytriomyces</taxon>
    </lineage>
</organism>
<keyword evidence="6" id="KW-0677">Repeat</keyword>
<dbReference type="SUPFAM" id="SSF81383">
    <property type="entry name" value="F-box domain"/>
    <property type="match status" value="1"/>
</dbReference>
<dbReference type="GO" id="GO:0016020">
    <property type="term" value="C:membrane"/>
    <property type="evidence" value="ECO:0007669"/>
    <property type="project" value="UniProtKB-SubCell"/>
</dbReference>
<evidence type="ECO:0000256" key="2">
    <source>
        <dbReference type="ARBA" id="ARBA00004196"/>
    </source>
</evidence>
<dbReference type="GO" id="GO:0051707">
    <property type="term" value="P:response to other organism"/>
    <property type="evidence" value="ECO:0007669"/>
    <property type="project" value="UniProtKB-ARBA"/>
</dbReference>
<dbReference type="OrthoDB" id="676979at2759"/>
<evidence type="ECO:0000256" key="5">
    <source>
        <dbReference type="ARBA" id="ARBA00022729"/>
    </source>
</evidence>
<sequence length="304" mass="33957">MAVPYLPPEIMSRIFGWIHPHTVYKLRRISKGLNSLISSGAFGRENLAHFFSAPTTSDAITSSVANEFDCLFFKLPVAFRTVYAEKYLSKLTHIDWNHEAEMAAELPREIRLLSNLKTLVITSSQLRGSIPKELGLMSKLNYVGLWENAFTGEIPHFTCPQLRKLLLFSNRLTGCIPQSICRLTELTELYLHDNCLSGPIPCEIGCLVNLRALMLDHNSLDGPIPHEIGNLPNLTGLYLDHNQLSGALPAEFGNLGELLYASLNNNRLTGAIPSAVTNLRNLERFDLRDNAGLTCDFSFEVMQL</sequence>
<keyword evidence="9" id="KW-0325">Glycoprotein</keyword>
<dbReference type="Proteomes" id="UP000320333">
    <property type="component" value="Unassembled WGS sequence"/>
</dbReference>
<dbReference type="Pfam" id="PF00560">
    <property type="entry name" value="LRR_1"/>
    <property type="match status" value="1"/>
</dbReference>
<evidence type="ECO:0000256" key="4">
    <source>
        <dbReference type="ARBA" id="ARBA00022692"/>
    </source>
</evidence>
<dbReference type="CDD" id="cd09917">
    <property type="entry name" value="F-box_SF"/>
    <property type="match status" value="1"/>
</dbReference>
<dbReference type="InterPro" id="IPR001810">
    <property type="entry name" value="F-box_dom"/>
</dbReference>
<reference evidence="11 12" key="1">
    <citation type="journal article" date="2019" name="Sci. Rep.">
        <title>Comparative genomics of chytrid fungi reveal insights into the obligate biotrophic and pathogenic lifestyle of Synchytrium endobioticum.</title>
        <authorList>
            <person name="van de Vossenberg B.T.L.H."/>
            <person name="Warris S."/>
            <person name="Nguyen H.D.T."/>
            <person name="van Gent-Pelzer M.P.E."/>
            <person name="Joly D.L."/>
            <person name="van de Geest H.C."/>
            <person name="Bonants P.J.M."/>
            <person name="Smith D.S."/>
            <person name="Levesque C.A."/>
            <person name="van der Lee T.A.J."/>
        </authorList>
    </citation>
    <scope>NUCLEOTIDE SEQUENCE [LARGE SCALE GENOMIC DNA]</scope>
    <source>
        <strain evidence="11 12">CBS 675.73</strain>
    </source>
</reference>
<feature type="domain" description="F-box" evidence="10">
    <location>
        <begin position="1"/>
        <end position="46"/>
    </location>
</feature>
<dbReference type="GO" id="GO:0009791">
    <property type="term" value="P:post-embryonic development"/>
    <property type="evidence" value="ECO:0007669"/>
    <property type="project" value="UniProtKB-ARBA"/>
</dbReference>
<comment type="subcellular location">
    <subcellularLocation>
        <location evidence="2">Cell envelope</location>
    </subcellularLocation>
    <subcellularLocation>
        <location evidence="1">Membrane</location>
        <topology evidence="1">Single-pass membrane protein</topology>
    </subcellularLocation>
</comment>